<dbReference type="InterPro" id="IPR029021">
    <property type="entry name" value="Prot-tyrosine_phosphatase-like"/>
</dbReference>
<reference evidence="3" key="2">
    <citation type="submission" date="2020-09" db="EMBL/GenBank/DDBJ databases">
        <authorList>
            <person name="Sun Q."/>
            <person name="Ohkuma M."/>
        </authorList>
    </citation>
    <scope>NUCLEOTIDE SEQUENCE</scope>
    <source>
        <strain evidence="3">JCM 15325</strain>
    </source>
</reference>
<dbReference type="RefSeq" id="WP_188802436.1">
    <property type="nucleotide sequence ID" value="NZ_BMOK01000005.1"/>
</dbReference>
<feature type="domain" description="Tyrosine specific protein phosphatases" evidence="2">
    <location>
        <begin position="115"/>
        <end position="158"/>
    </location>
</feature>
<comment type="similarity">
    <text evidence="1">Belongs to the protein-tyrosine phosphatase family.</text>
</comment>
<dbReference type="InterPro" id="IPR000387">
    <property type="entry name" value="Tyr_Pase_dom"/>
</dbReference>
<gene>
    <name evidence="3" type="ORF">GCM10007968_14580</name>
</gene>
<proteinExistence type="inferred from homology"/>
<name>A0A917S3U8_9BACL</name>
<dbReference type="Gene3D" id="3.90.190.10">
    <property type="entry name" value="Protein tyrosine phosphatase superfamily"/>
    <property type="match status" value="1"/>
</dbReference>
<dbReference type="AlphaFoldDB" id="A0A917S3U8"/>
<reference evidence="3" key="1">
    <citation type="journal article" date="2014" name="Int. J. Syst. Evol. Microbiol.">
        <title>Complete genome sequence of Corynebacterium casei LMG S-19264T (=DSM 44701T), isolated from a smear-ripened cheese.</title>
        <authorList>
            <consortium name="US DOE Joint Genome Institute (JGI-PGF)"/>
            <person name="Walter F."/>
            <person name="Albersmeier A."/>
            <person name="Kalinowski J."/>
            <person name="Ruckert C."/>
        </authorList>
    </citation>
    <scope>NUCLEOTIDE SEQUENCE</scope>
    <source>
        <strain evidence="3">JCM 15325</strain>
    </source>
</reference>
<dbReference type="InterPro" id="IPR016130">
    <property type="entry name" value="Tyr_Pase_AS"/>
</dbReference>
<dbReference type="SUPFAM" id="SSF52799">
    <property type="entry name" value="(Phosphotyrosine protein) phosphatases II"/>
    <property type="match status" value="1"/>
</dbReference>
<sequence>MSIRRIPLSSTLNTRDLGGYPAADGKATQFGRIIRSDAPVDLTSDDFVLLKRLGVTAAIDFRSDEEITSVPSAFEHAPDFDYYHCPFAIGNRDPGSKAGVPPLYAKIISDIPIMQQIMRIIAGQEGGVLIHCAAGKDRTGVVSALLLLTAGVCVSDILADYQVTYTYIRLKVREGLRQHPERPSYDGRSDMEYMEKTLDHFFETYGNVTNYLQKIGLNSDEISSLREKLLP</sequence>
<dbReference type="InterPro" id="IPR026893">
    <property type="entry name" value="Tyr/Ser_Pase_IphP-type"/>
</dbReference>
<dbReference type="Pfam" id="PF13350">
    <property type="entry name" value="Y_phosphatase3"/>
    <property type="match status" value="1"/>
</dbReference>
<dbReference type="PANTHER" id="PTHR31126">
    <property type="entry name" value="TYROSINE-PROTEIN PHOSPHATASE"/>
    <property type="match status" value="1"/>
</dbReference>
<comment type="caution">
    <text evidence="3">The sequence shown here is derived from an EMBL/GenBank/DDBJ whole genome shotgun (WGS) entry which is preliminary data.</text>
</comment>
<organism evidence="3 4">
    <name type="scientific">Sporolactobacillus putidus</name>
    <dbReference type="NCBI Taxonomy" id="492735"/>
    <lineage>
        <taxon>Bacteria</taxon>
        <taxon>Bacillati</taxon>
        <taxon>Bacillota</taxon>
        <taxon>Bacilli</taxon>
        <taxon>Bacillales</taxon>
        <taxon>Sporolactobacillaceae</taxon>
        <taxon>Sporolactobacillus</taxon>
    </lineage>
</organism>
<protein>
    <submittedName>
        <fullName evidence="3">Protein-tyrosine-phosphatase</fullName>
    </submittedName>
</protein>
<keyword evidence="4" id="KW-1185">Reference proteome</keyword>
<dbReference type="PROSITE" id="PS00383">
    <property type="entry name" value="TYR_PHOSPHATASE_1"/>
    <property type="match status" value="1"/>
</dbReference>
<dbReference type="EMBL" id="BMOK01000005">
    <property type="protein sequence ID" value="GGL51543.1"/>
    <property type="molecule type" value="Genomic_DNA"/>
</dbReference>
<evidence type="ECO:0000256" key="1">
    <source>
        <dbReference type="ARBA" id="ARBA00009580"/>
    </source>
</evidence>
<dbReference type="PROSITE" id="PS50056">
    <property type="entry name" value="TYR_PHOSPHATASE_2"/>
    <property type="match status" value="1"/>
</dbReference>
<dbReference type="GO" id="GO:0004721">
    <property type="term" value="F:phosphoprotein phosphatase activity"/>
    <property type="evidence" value="ECO:0007669"/>
    <property type="project" value="InterPro"/>
</dbReference>
<dbReference type="Proteomes" id="UP000654670">
    <property type="component" value="Unassembled WGS sequence"/>
</dbReference>
<evidence type="ECO:0000313" key="4">
    <source>
        <dbReference type="Proteomes" id="UP000654670"/>
    </source>
</evidence>
<dbReference type="PANTHER" id="PTHR31126:SF1">
    <property type="entry name" value="TYROSINE SPECIFIC PROTEIN PHOSPHATASES DOMAIN-CONTAINING PROTEIN"/>
    <property type="match status" value="1"/>
</dbReference>
<evidence type="ECO:0000259" key="2">
    <source>
        <dbReference type="PROSITE" id="PS50056"/>
    </source>
</evidence>
<evidence type="ECO:0000313" key="3">
    <source>
        <dbReference type="EMBL" id="GGL51543.1"/>
    </source>
</evidence>
<accession>A0A917S3U8</accession>